<keyword evidence="7" id="KW-1185">Reference proteome</keyword>
<evidence type="ECO:0000313" key="7">
    <source>
        <dbReference type="Proteomes" id="UP000199019"/>
    </source>
</evidence>
<evidence type="ECO:0000256" key="1">
    <source>
        <dbReference type="ARBA" id="ARBA00008520"/>
    </source>
</evidence>
<reference evidence="7" key="1">
    <citation type="submission" date="2016-10" db="EMBL/GenBank/DDBJ databases">
        <authorList>
            <person name="Varghese N."/>
            <person name="Submissions S."/>
        </authorList>
    </citation>
    <scope>NUCLEOTIDE SEQUENCE [LARGE SCALE GENOMIC DNA]</scope>
    <source>
        <strain evidence="7">CGMCC 1.6963</strain>
    </source>
</reference>
<dbReference type="CDD" id="cd14750">
    <property type="entry name" value="PBP2_TMBP"/>
    <property type="match status" value="1"/>
</dbReference>
<dbReference type="GO" id="GO:1901982">
    <property type="term" value="F:maltose binding"/>
    <property type="evidence" value="ECO:0007669"/>
    <property type="project" value="TreeGrafter"/>
</dbReference>
<keyword evidence="2" id="KW-0813">Transport</keyword>
<organism evidence="6 7">
    <name type="scientific">Pedococcus cremeus</name>
    <dbReference type="NCBI Taxonomy" id="587636"/>
    <lineage>
        <taxon>Bacteria</taxon>
        <taxon>Bacillati</taxon>
        <taxon>Actinomycetota</taxon>
        <taxon>Actinomycetes</taxon>
        <taxon>Micrococcales</taxon>
        <taxon>Intrasporangiaceae</taxon>
        <taxon>Pedococcus</taxon>
    </lineage>
</organism>
<comment type="similarity">
    <text evidence="1">Belongs to the bacterial solute-binding protein 1 family.</text>
</comment>
<gene>
    <name evidence="6" type="ORF">SAMN05216199_1466</name>
</gene>
<dbReference type="PANTHER" id="PTHR30061:SF50">
    <property type="entry name" value="MALTOSE_MALTODEXTRIN-BINDING PERIPLASMIC PROTEIN"/>
    <property type="match status" value="1"/>
</dbReference>
<dbReference type="Pfam" id="PF01547">
    <property type="entry name" value="SBP_bac_1"/>
    <property type="match status" value="1"/>
</dbReference>
<feature type="compositionally biased region" description="Low complexity" evidence="4">
    <location>
        <begin position="32"/>
        <end position="48"/>
    </location>
</feature>
<dbReference type="GO" id="GO:0042956">
    <property type="term" value="P:maltodextrin transmembrane transport"/>
    <property type="evidence" value="ECO:0007669"/>
    <property type="project" value="TreeGrafter"/>
</dbReference>
<evidence type="ECO:0000256" key="3">
    <source>
        <dbReference type="ARBA" id="ARBA00022729"/>
    </source>
</evidence>
<proteinExistence type="inferred from homology"/>
<dbReference type="Proteomes" id="UP000199019">
    <property type="component" value="Unassembled WGS sequence"/>
</dbReference>
<feature type="signal peptide" evidence="5">
    <location>
        <begin position="1"/>
        <end position="24"/>
    </location>
</feature>
<name>A0A1H9T6N0_9MICO</name>
<feature type="chain" id="PRO_5038894415" evidence="5">
    <location>
        <begin position="25"/>
        <end position="429"/>
    </location>
</feature>
<dbReference type="PANTHER" id="PTHR30061">
    <property type="entry name" value="MALTOSE-BINDING PERIPLASMIC PROTEIN"/>
    <property type="match status" value="1"/>
</dbReference>
<dbReference type="GO" id="GO:0015768">
    <property type="term" value="P:maltose transport"/>
    <property type="evidence" value="ECO:0007669"/>
    <property type="project" value="TreeGrafter"/>
</dbReference>
<feature type="region of interest" description="Disordered" evidence="4">
    <location>
        <begin position="28"/>
        <end position="57"/>
    </location>
</feature>
<dbReference type="Gene3D" id="3.40.190.10">
    <property type="entry name" value="Periplasmic binding protein-like II"/>
    <property type="match status" value="2"/>
</dbReference>
<accession>A0A1H9T6N0</accession>
<dbReference type="AlphaFoldDB" id="A0A1H9T6N0"/>
<dbReference type="GO" id="GO:0055052">
    <property type="term" value="C:ATP-binding cassette (ABC) transporter complex, substrate-binding subunit-containing"/>
    <property type="evidence" value="ECO:0007669"/>
    <property type="project" value="TreeGrafter"/>
</dbReference>
<evidence type="ECO:0000313" key="6">
    <source>
        <dbReference type="EMBL" id="SER92910.1"/>
    </source>
</evidence>
<sequence length="429" mass="46241">MAHRRTTRRALTALVGVAALSFTAACGGGGSNTSSSSGGSQQGADSRGPITFVTGKDNSGVWPPTIDKWNKAHPNEKVTLKEQSDNADQQHDDIVQHMQAKDASYDIVTVDVIWTPEFAAKGWLVPLEGKFALDTSKLLKAPVTAATYNGKLYAAPFASDGGMLYYRKDLVPNPPKTLDEMWKMCDIAKKNNMDCYAGQFAKYEGLTVNATEAINTFGGKVVDDKGKAAVDSPEARKGLQMLADHYKNGDIPKQGITYQEEQGRQSFEAGKLLFLRNWPYVYSLASTEASSKVKGKFAVAPLPGVSGPGASTLGGHSEAISVYSKHKATAFDFLKFIEEDAQQKFFMEKGSLAPVVEAIYSDPALVKKAPYLPTLLTSIQNAVPRPVTPFYPSVTKAIQDNSYAAMKGEKSVDQAVKDMQSAIQSASQG</sequence>
<dbReference type="EMBL" id="FOHB01000002">
    <property type="protein sequence ID" value="SER92910.1"/>
    <property type="molecule type" value="Genomic_DNA"/>
</dbReference>
<protein>
    <submittedName>
        <fullName evidence="6">Carbohydrate ABC transporter substrate-binding protein, CUT1 family</fullName>
    </submittedName>
</protein>
<keyword evidence="3 5" id="KW-0732">Signal</keyword>
<dbReference type="InterPro" id="IPR006059">
    <property type="entry name" value="SBP"/>
</dbReference>
<dbReference type="SUPFAM" id="SSF53850">
    <property type="entry name" value="Periplasmic binding protein-like II"/>
    <property type="match status" value="1"/>
</dbReference>
<dbReference type="RefSeq" id="WP_091756766.1">
    <property type="nucleotide sequence ID" value="NZ_FOHB01000002.1"/>
</dbReference>
<dbReference type="STRING" id="587636.SAMN05216199_1466"/>
<dbReference type="PROSITE" id="PS51257">
    <property type="entry name" value="PROKAR_LIPOPROTEIN"/>
    <property type="match status" value="1"/>
</dbReference>
<evidence type="ECO:0000256" key="2">
    <source>
        <dbReference type="ARBA" id="ARBA00022448"/>
    </source>
</evidence>
<dbReference type="OrthoDB" id="3495561at2"/>
<evidence type="ECO:0000256" key="4">
    <source>
        <dbReference type="SAM" id="MobiDB-lite"/>
    </source>
</evidence>
<evidence type="ECO:0000256" key="5">
    <source>
        <dbReference type="SAM" id="SignalP"/>
    </source>
</evidence>